<reference evidence="1" key="1">
    <citation type="submission" date="2018-09" db="EMBL/GenBank/DDBJ databases">
        <title>A genomic encyclopedia of anaerobic methanotrophic archaea.</title>
        <authorList>
            <person name="Skennerton C.T."/>
            <person name="Chadwick G.L."/>
            <person name="Laso-Perez R."/>
            <person name="Leu A.O."/>
            <person name="Speth D.R."/>
            <person name="Yu H."/>
            <person name="Morgan-Lang C."/>
            <person name="Hatzenpichler R."/>
            <person name="Goudeau D."/>
            <person name="Malmstrom R."/>
            <person name="Woyke T."/>
            <person name="Hallam S."/>
            <person name="Tyson G.W."/>
            <person name="Wegener G."/>
            <person name="Boetius A."/>
            <person name="Orphan V.J."/>
        </authorList>
    </citation>
    <scope>NUCLEOTIDE SEQUENCE</scope>
    <source>
        <strain evidence="1">CONS3730D10UFb2</strain>
    </source>
</reference>
<gene>
    <name evidence="1" type="ORF">C5S46_07075</name>
</gene>
<organism evidence="1 2">
    <name type="scientific">Candidatus Methanomarinus sp</name>
    <dbReference type="NCBI Taxonomy" id="3386244"/>
    <lineage>
        <taxon>Archaea</taxon>
        <taxon>Methanobacteriati</taxon>
        <taxon>Methanobacteriota</taxon>
        <taxon>Stenosarchaea group</taxon>
        <taxon>Methanomicrobia</taxon>
        <taxon>Methanosarcinales</taxon>
        <taxon>ANME-2 cluster</taxon>
        <taxon>Candidatus Methanocomedenaceae</taxon>
        <taxon>Candidatus Methanomarinus</taxon>
    </lineage>
</organism>
<sequence length="186" mass="20608">MFLPTPEDMKKRRINLNLTQNELAHLAGVSQPLITRIESGDVDPKLSTLSKIFDAFETAEKKRVLAENIMHSPVIHTNPGSSVEQAVEIMEREGFSQMPVIEKGIPVGSISSDTVVRFMTQSDTDKLSLMQVKEIMGSSFTVVSKDTDVSTISHLLEQSPAVLVVDWGRVVGVVTQHDIMKLLHKK</sequence>
<dbReference type="EMBL" id="QYBA01000240">
    <property type="protein sequence ID" value="TKY91203.1"/>
    <property type="molecule type" value="Genomic_DNA"/>
</dbReference>
<proteinExistence type="predicted"/>
<evidence type="ECO:0000313" key="2">
    <source>
        <dbReference type="Proteomes" id="UP000315423"/>
    </source>
</evidence>
<accession>A0AC61S8Z0</accession>
<comment type="caution">
    <text evidence="1">The sequence shown here is derived from an EMBL/GenBank/DDBJ whole genome shotgun (WGS) entry which is preliminary data.</text>
</comment>
<name>A0AC61S8Z0_9EURY</name>
<evidence type="ECO:0000313" key="1">
    <source>
        <dbReference type="EMBL" id="TKY91203.1"/>
    </source>
</evidence>
<protein>
    <submittedName>
        <fullName evidence="1">CBS domain-containing protein</fullName>
    </submittedName>
</protein>
<dbReference type="Proteomes" id="UP000315423">
    <property type="component" value="Unassembled WGS sequence"/>
</dbReference>